<keyword evidence="4 5" id="KW-0472">Membrane</keyword>
<evidence type="ECO:0000256" key="5">
    <source>
        <dbReference type="SAM" id="Phobius"/>
    </source>
</evidence>
<organism evidence="7 8">
    <name type="scientific">Komagataeibacter oboediens</name>
    <dbReference type="NCBI Taxonomy" id="65958"/>
    <lineage>
        <taxon>Bacteria</taxon>
        <taxon>Pseudomonadati</taxon>
        <taxon>Pseudomonadota</taxon>
        <taxon>Alphaproteobacteria</taxon>
        <taxon>Acetobacterales</taxon>
        <taxon>Acetobacteraceae</taxon>
        <taxon>Komagataeibacter</taxon>
    </lineage>
</organism>
<feature type="transmembrane region" description="Helical" evidence="5">
    <location>
        <begin position="103"/>
        <end position="124"/>
    </location>
</feature>
<evidence type="ECO:0000256" key="4">
    <source>
        <dbReference type="ARBA" id="ARBA00023136"/>
    </source>
</evidence>
<dbReference type="RefSeq" id="WP_244987493.1">
    <property type="nucleotide sequence ID" value="NZ_JABLUU010000009.1"/>
</dbReference>
<dbReference type="Pfam" id="PF07690">
    <property type="entry name" value="MFS_1"/>
    <property type="match status" value="1"/>
</dbReference>
<feature type="transmembrane region" description="Helical" evidence="5">
    <location>
        <begin position="280"/>
        <end position="299"/>
    </location>
</feature>
<feature type="domain" description="Major facilitator superfamily (MFS) profile" evidence="6">
    <location>
        <begin position="12"/>
        <end position="393"/>
    </location>
</feature>
<evidence type="ECO:0000313" key="7">
    <source>
        <dbReference type="EMBL" id="MBT0675608.1"/>
    </source>
</evidence>
<evidence type="ECO:0000259" key="6">
    <source>
        <dbReference type="PROSITE" id="PS50850"/>
    </source>
</evidence>
<evidence type="ECO:0000256" key="3">
    <source>
        <dbReference type="ARBA" id="ARBA00022989"/>
    </source>
</evidence>
<dbReference type="InterPro" id="IPR036259">
    <property type="entry name" value="MFS_trans_sf"/>
</dbReference>
<feature type="transmembrane region" description="Helical" evidence="5">
    <location>
        <begin position="211"/>
        <end position="232"/>
    </location>
</feature>
<feature type="transmembrane region" description="Helical" evidence="5">
    <location>
        <begin position="164"/>
        <end position="181"/>
    </location>
</feature>
<evidence type="ECO:0000313" key="8">
    <source>
        <dbReference type="Proteomes" id="UP001519538"/>
    </source>
</evidence>
<accession>A0ABS5SN48</accession>
<gene>
    <name evidence="7" type="ORF">HNO79_09475</name>
</gene>
<dbReference type="Proteomes" id="UP001519538">
    <property type="component" value="Unassembled WGS sequence"/>
</dbReference>
<feature type="transmembrane region" description="Helical" evidence="5">
    <location>
        <begin position="78"/>
        <end position="97"/>
    </location>
</feature>
<keyword evidence="2 5" id="KW-0812">Transmembrane</keyword>
<evidence type="ECO:0000256" key="1">
    <source>
        <dbReference type="ARBA" id="ARBA00004141"/>
    </source>
</evidence>
<feature type="transmembrane region" description="Helical" evidence="5">
    <location>
        <begin position="305"/>
        <end position="326"/>
    </location>
</feature>
<dbReference type="GeneID" id="79187965"/>
<protein>
    <submittedName>
        <fullName evidence="7">MFS transporter</fullName>
    </submittedName>
</protein>
<comment type="caution">
    <text evidence="7">The sequence shown here is derived from an EMBL/GenBank/DDBJ whole genome shotgun (WGS) entry which is preliminary data.</text>
</comment>
<evidence type="ECO:0000256" key="2">
    <source>
        <dbReference type="ARBA" id="ARBA00022692"/>
    </source>
</evidence>
<dbReference type="Gene3D" id="1.20.1250.20">
    <property type="entry name" value="MFS general substrate transporter like domains"/>
    <property type="match status" value="2"/>
</dbReference>
<name>A0ABS5SN48_9PROT</name>
<feature type="transmembrane region" description="Helical" evidence="5">
    <location>
        <begin position="252"/>
        <end position="273"/>
    </location>
</feature>
<sequence>MAESRDTNSWATTIAAATGYAMDGFDFLILAFSLPAIAQEFHLGPTAGASLATSTLVGAVLGGVIFGILADRYGRIRILTWTIVCFAVFTAVCALAPGYPFLLVARFLSGLGLGGEFGIGMALVSEAWPRGKTDIMSAFVAIGGQVGVILAVFCVTLLMPVIGWRGLFLVGAFPAILAAIFRRKLHDPIRIETGQGNSAFSFRYFIESRDLWRTSLGIAILCIVQNCGYYGIIVWMPQFLSHRLHLSLQNTGIWTVVMLVGMSCGMYTFGLLSEKFRHKTIFVSYMIGAMVTTLLYPHLTGPTAFLVGGAILGFFVNGMLGGYAALISRRYPVKIRATAQNMLFNIGRAVGGFSPVIVSNIDYKFGFYITISLFSLLYIIDIISISFIIPETE</sequence>
<feature type="transmembrane region" description="Helical" evidence="5">
    <location>
        <begin position="12"/>
        <end position="37"/>
    </location>
</feature>
<comment type="subcellular location">
    <subcellularLocation>
        <location evidence="1">Membrane</location>
        <topology evidence="1">Multi-pass membrane protein</topology>
    </subcellularLocation>
</comment>
<proteinExistence type="predicted"/>
<reference evidence="7 8" key="1">
    <citation type="journal article" date="2021" name="Astrobiology">
        <title>Bacterial Cellulose Retains Robustness but Its Synthesis Declines After Exposure to a Mars-Like Environment Simulated Outside the International Space Station.</title>
        <authorList>
            <person name="Orlovska I."/>
            <person name="Podolich O."/>
            <person name="Kukharenko O."/>
            <person name="Zaets I."/>
            <person name="Reva O."/>
            <person name="Khirunenko L."/>
            <person name="Zmejkoski D."/>
            <person name="Rogalsky S."/>
            <person name="Barh D."/>
            <person name="Tiwari S."/>
            <person name="Kumavath R."/>
            <person name="Goes-Neto A."/>
            <person name="Azevedo V."/>
            <person name="Brenig B."/>
            <person name="Ghosh P."/>
            <person name="de Vera J.P."/>
            <person name="Kozyrovska N."/>
        </authorList>
    </citation>
    <scope>NUCLEOTIDE SEQUENCE [LARGE SCALE GENOMIC DNA]</scope>
    <source>
        <strain evidence="7 8">IMBG 311</strain>
    </source>
</reference>
<dbReference type="InterPro" id="IPR011701">
    <property type="entry name" value="MFS"/>
</dbReference>
<dbReference type="PANTHER" id="PTHR23508">
    <property type="entry name" value="CARBOXYLIC ACID TRANSPORTER PROTEIN HOMOLOG"/>
    <property type="match status" value="1"/>
</dbReference>
<dbReference type="EMBL" id="JABLUU010000009">
    <property type="protein sequence ID" value="MBT0675608.1"/>
    <property type="molecule type" value="Genomic_DNA"/>
</dbReference>
<feature type="transmembrane region" description="Helical" evidence="5">
    <location>
        <begin position="49"/>
        <end position="69"/>
    </location>
</feature>
<dbReference type="InterPro" id="IPR020846">
    <property type="entry name" value="MFS_dom"/>
</dbReference>
<keyword evidence="8" id="KW-1185">Reference proteome</keyword>
<feature type="transmembrane region" description="Helical" evidence="5">
    <location>
        <begin position="136"/>
        <end position="158"/>
    </location>
</feature>
<feature type="transmembrane region" description="Helical" evidence="5">
    <location>
        <begin position="365"/>
        <end position="389"/>
    </location>
</feature>
<keyword evidence="3 5" id="KW-1133">Transmembrane helix</keyword>
<dbReference type="PANTHER" id="PTHR23508:SF10">
    <property type="entry name" value="CARBOXYLIC ACID TRANSPORTER PROTEIN HOMOLOG"/>
    <property type="match status" value="1"/>
</dbReference>
<dbReference type="PROSITE" id="PS50850">
    <property type="entry name" value="MFS"/>
    <property type="match status" value="1"/>
</dbReference>
<dbReference type="SUPFAM" id="SSF103473">
    <property type="entry name" value="MFS general substrate transporter"/>
    <property type="match status" value="1"/>
</dbReference>